<dbReference type="EMBL" id="KP211809">
    <property type="protein sequence ID" value="ANV79001.1"/>
    <property type="molecule type" value="Genomic_DNA"/>
</dbReference>
<name>A0A1B1T9N8_9ARCH</name>
<evidence type="ECO:0000256" key="1">
    <source>
        <dbReference type="SAM" id="Phobius"/>
    </source>
</evidence>
<reference evidence="3" key="2">
    <citation type="journal article" date="2015" name="ISME J.">
        <title>A new class of marine Euryarchaeota group II from the Mediterranean deep chlorophyll maximum.</title>
        <authorList>
            <person name="Martin-Cuadrado A.B."/>
            <person name="Garcia-Heredia I."/>
            <person name="Molto A.G."/>
            <person name="Lopez-Ubeda R."/>
            <person name="Kimes N."/>
            <person name="Lopez-Garcia P."/>
            <person name="Moreira D."/>
            <person name="Rodriguez-Valera F."/>
        </authorList>
    </citation>
    <scope>NUCLEOTIDE SEQUENCE</scope>
</reference>
<feature type="transmembrane region" description="Helical" evidence="1">
    <location>
        <begin position="32"/>
        <end position="50"/>
    </location>
</feature>
<sequence length="210" mass="23144">MSTLITTIAVIIVTSLLGYLASKEQYRLKSASVIFLVMLLLSSSTLSYEWSRMTSELVDNEEDPHHGLPDIWNGKQVVCFHFPEGASPPEFADGRHHIDYDGTDFKTDRNWDSTGACIGGFEGYEVGIDLLNAAVEVRPSLLALNATEFSFGIMVDSIGGVIPCEVYTCAEDWSSGAYWEILNDGTISMVGISDLALNDDTVVTWQIRVY</sequence>
<keyword evidence="1" id="KW-1133">Transmembrane helix</keyword>
<keyword evidence="1" id="KW-0472">Membrane</keyword>
<feature type="domain" description="Transcobalamin-like C-terminal" evidence="2">
    <location>
        <begin position="140"/>
        <end position="206"/>
    </location>
</feature>
<evidence type="ECO:0000313" key="3">
    <source>
        <dbReference type="EMBL" id="ANV79001.1"/>
    </source>
</evidence>
<accession>A0A1B1T9N8</accession>
<proteinExistence type="predicted"/>
<organism evidence="3">
    <name type="scientific">uncultured Poseidoniia archaeon</name>
    <dbReference type="NCBI Taxonomy" id="1697135"/>
    <lineage>
        <taxon>Archaea</taxon>
        <taxon>Methanobacteriati</taxon>
        <taxon>Thermoplasmatota</taxon>
        <taxon>Candidatus Poseidoniia</taxon>
        <taxon>environmental samples</taxon>
    </lineage>
</organism>
<evidence type="ECO:0000259" key="2">
    <source>
        <dbReference type="Pfam" id="PF14478"/>
    </source>
</evidence>
<dbReference type="AlphaFoldDB" id="A0A1B1T9N8"/>
<reference evidence="3" key="1">
    <citation type="submission" date="2014-11" db="EMBL/GenBank/DDBJ databases">
        <authorList>
            <person name="Zhu J."/>
            <person name="Qi W."/>
            <person name="Song R."/>
        </authorList>
    </citation>
    <scope>NUCLEOTIDE SEQUENCE</scope>
</reference>
<dbReference type="Pfam" id="PF14478">
    <property type="entry name" value="DUF4430"/>
    <property type="match status" value="1"/>
</dbReference>
<protein>
    <recommendedName>
        <fullName evidence="2">Transcobalamin-like C-terminal domain-containing protein</fullName>
    </recommendedName>
</protein>
<dbReference type="Gene3D" id="2.170.130.30">
    <property type="match status" value="1"/>
</dbReference>
<keyword evidence="1" id="KW-0812">Transmembrane</keyword>
<dbReference type="InterPro" id="IPR027954">
    <property type="entry name" value="Transcobalamin-like_C"/>
</dbReference>